<proteinExistence type="predicted"/>
<organism evidence="1 2">
    <name type="scientific">Mycolicibacterium chlorophenolicum</name>
    <dbReference type="NCBI Taxonomy" id="37916"/>
    <lineage>
        <taxon>Bacteria</taxon>
        <taxon>Bacillati</taxon>
        <taxon>Actinomycetota</taxon>
        <taxon>Actinomycetes</taxon>
        <taxon>Mycobacteriales</taxon>
        <taxon>Mycobacteriaceae</taxon>
        <taxon>Mycolicibacterium</taxon>
    </lineage>
</organism>
<dbReference type="AlphaFoldDB" id="A0A0J6VKQ8"/>
<sequence>MWIVGDLDTRAVTLDFSSSDGPHQRVTQIVIDGAVFANAAELSSWGAARVQVHLCEQCGMEHCSSGSWLVVRNVGIGVAFLPAFDEMLADEWARNEYAPPYFEQGMPIFTPDDYATLRRWCVGLPPMDALQHLTGDEIVRLLQWEAPAHALGVFPADVELDQDLVLASSDGEIAGAVALLEEAIELTRGAGRASLEPSALSAQAITLYLNASGTPAWSPLYVVNDRPRLSAPTTGYLVEALPHAIQNGGGS</sequence>
<dbReference type="Proteomes" id="UP000036513">
    <property type="component" value="Unassembled WGS sequence"/>
</dbReference>
<comment type="caution">
    <text evidence="1">The sequence shown here is derived from an EMBL/GenBank/DDBJ whole genome shotgun (WGS) entry which is preliminary data.</text>
</comment>
<name>A0A0J6VKQ8_9MYCO</name>
<accession>A0A0J6VKQ8</accession>
<dbReference type="EMBL" id="JYNL01000052">
    <property type="protein sequence ID" value="KMO71590.1"/>
    <property type="molecule type" value="Genomic_DNA"/>
</dbReference>
<dbReference type="STRING" id="37916.MCHLDSM_04409"/>
<gene>
    <name evidence="1" type="ORF">MCHLDSM_04409</name>
</gene>
<dbReference type="RefSeq" id="WP_048471755.1">
    <property type="nucleotide sequence ID" value="NZ_JYNL01000052.1"/>
</dbReference>
<evidence type="ECO:0000313" key="2">
    <source>
        <dbReference type="Proteomes" id="UP000036513"/>
    </source>
</evidence>
<evidence type="ECO:0000313" key="1">
    <source>
        <dbReference type="EMBL" id="KMO71590.1"/>
    </source>
</evidence>
<reference evidence="1 2" key="1">
    <citation type="journal article" date="2015" name="Genome Biol. Evol.">
        <title>Characterization of Three Mycobacterium spp. with Potential Use in Bioremediation by Genome Sequencing and Comparative Genomics.</title>
        <authorList>
            <person name="Das S."/>
            <person name="Pettersson B.M."/>
            <person name="Behra P.R."/>
            <person name="Ramesh M."/>
            <person name="Dasgupta S."/>
            <person name="Bhattacharya A."/>
            <person name="Kirsebom L.A."/>
        </authorList>
    </citation>
    <scope>NUCLEOTIDE SEQUENCE [LARGE SCALE GENOMIC DNA]</scope>
    <source>
        <strain evidence="1 2">DSM 43826</strain>
    </source>
</reference>
<keyword evidence="2" id="KW-1185">Reference proteome</keyword>
<dbReference type="PATRIC" id="fig|37916.4.peg.4386"/>
<protein>
    <submittedName>
        <fullName evidence="1">Uncharacterized protein</fullName>
    </submittedName>
</protein>